<dbReference type="EMBL" id="MU802063">
    <property type="protein sequence ID" value="KAJ3982402.1"/>
    <property type="molecule type" value="Genomic_DNA"/>
</dbReference>
<dbReference type="GO" id="GO:0046872">
    <property type="term" value="F:metal ion binding"/>
    <property type="evidence" value="ECO:0007669"/>
    <property type="project" value="UniProtKB-KW"/>
</dbReference>
<gene>
    <name evidence="7" type="ORF">F5890DRAFT_1372864</name>
</gene>
<feature type="site" description="Transition state stabilizer" evidence="5">
    <location>
        <position position="680"/>
    </location>
</feature>
<comment type="caution">
    <text evidence="7">The sequence shown here is derived from an EMBL/GenBank/DDBJ whole genome shotgun (WGS) entry which is preliminary data.</text>
</comment>
<dbReference type="PANTHER" id="PTHR22748:SF6">
    <property type="entry name" value="DNA-(APURINIC OR APYRIMIDINIC SITE) ENDONUCLEASE"/>
    <property type="match status" value="1"/>
</dbReference>
<dbReference type="GO" id="GO:0003906">
    <property type="term" value="F:DNA-(apurinic or apyrimidinic site) endonuclease activity"/>
    <property type="evidence" value="ECO:0007669"/>
    <property type="project" value="TreeGrafter"/>
</dbReference>
<feature type="binding site" evidence="4">
    <location>
        <position position="680"/>
    </location>
    <ligand>
        <name>Mg(2+)</name>
        <dbReference type="ChEBI" id="CHEBI:18420"/>
        <label>1</label>
    </ligand>
</feature>
<evidence type="ECO:0000256" key="5">
    <source>
        <dbReference type="PIRSR" id="PIRSR604808-3"/>
    </source>
</evidence>
<dbReference type="InterPro" id="IPR004808">
    <property type="entry name" value="AP_endonuc_1"/>
</dbReference>
<evidence type="ECO:0000256" key="6">
    <source>
        <dbReference type="SAM" id="MobiDB-lite"/>
    </source>
</evidence>
<reference evidence="7" key="1">
    <citation type="submission" date="2022-08" db="EMBL/GenBank/DDBJ databases">
        <authorList>
            <consortium name="DOE Joint Genome Institute"/>
            <person name="Min B."/>
            <person name="Riley R."/>
            <person name="Sierra-Patev S."/>
            <person name="Naranjo-Ortiz M."/>
            <person name="Looney B."/>
            <person name="Konkel Z."/>
            <person name="Slot J.C."/>
            <person name="Sakamoto Y."/>
            <person name="Steenwyk J.L."/>
            <person name="Rokas A."/>
            <person name="Carro J."/>
            <person name="Camarero S."/>
            <person name="Ferreira P."/>
            <person name="Molpeceres G."/>
            <person name="Ruiz-Duenas F.J."/>
            <person name="Serrano A."/>
            <person name="Henrissat B."/>
            <person name="Drula E."/>
            <person name="Hughes K.W."/>
            <person name="Mata J.L."/>
            <person name="Ishikawa N.K."/>
            <person name="Vargas-Isla R."/>
            <person name="Ushijima S."/>
            <person name="Smith C.A."/>
            <person name="Ahrendt S."/>
            <person name="Andreopoulos W."/>
            <person name="He G."/>
            <person name="Labutti K."/>
            <person name="Lipzen A."/>
            <person name="Ng V."/>
            <person name="Sandor L."/>
            <person name="Barry K."/>
            <person name="Martinez A.T."/>
            <person name="Xiao Y."/>
            <person name="Gibbons J.G."/>
            <person name="Terashima K."/>
            <person name="Hibbett D.S."/>
            <person name="Grigoriev I.V."/>
        </authorList>
    </citation>
    <scope>NUCLEOTIDE SEQUENCE</scope>
    <source>
        <strain evidence="7">TFB7829</strain>
    </source>
</reference>
<feature type="region of interest" description="Disordered" evidence="6">
    <location>
        <begin position="435"/>
        <end position="493"/>
    </location>
</feature>
<comment type="cofactor">
    <cofactor evidence="4">
        <name>Mg(2+)</name>
        <dbReference type="ChEBI" id="CHEBI:18420"/>
    </cofactor>
    <cofactor evidence="4">
        <name>Mn(2+)</name>
        <dbReference type="ChEBI" id="CHEBI:29035"/>
    </cofactor>
    <text evidence="4">Probably binds two magnesium or manganese ions per subunit.</text>
</comment>
<evidence type="ECO:0000256" key="2">
    <source>
        <dbReference type="ARBA" id="ARBA00022801"/>
    </source>
</evidence>
<feature type="binding site" evidence="4">
    <location>
        <position position="562"/>
    </location>
    <ligand>
        <name>Mg(2+)</name>
        <dbReference type="ChEBI" id="CHEBI:18420"/>
        <label>1</label>
    </ligand>
</feature>
<evidence type="ECO:0000313" key="7">
    <source>
        <dbReference type="EMBL" id="KAJ3982402.1"/>
    </source>
</evidence>
<evidence type="ECO:0008006" key="9">
    <source>
        <dbReference type="Google" id="ProtNLM"/>
    </source>
</evidence>
<feature type="binding site" evidence="4">
    <location>
        <position position="527"/>
    </location>
    <ligand>
        <name>Mg(2+)</name>
        <dbReference type="ChEBI" id="CHEBI:18420"/>
        <label>1</label>
    </ligand>
</feature>
<accession>A0AA38UPX8</accession>
<dbReference type="InterPro" id="IPR036691">
    <property type="entry name" value="Endo/exonu/phosph_ase_sf"/>
</dbReference>
<keyword evidence="1 4" id="KW-0479">Metal-binding</keyword>
<feature type="region of interest" description="Disordered" evidence="6">
    <location>
        <begin position="1"/>
        <end position="44"/>
    </location>
</feature>
<dbReference type="GO" id="GO:0008311">
    <property type="term" value="F:double-stranded DNA 3'-5' DNA exonuclease activity"/>
    <property type="evidence" value="ECO:0007669"/>
    <property type="project" value="TreeGrafter"/>
</dbReference>
<dbReference type="GO" id="GO:0006284">
    <property type="term" value="P:base-excision repair"/>
    <property type="evidence" value="ECO:0007669"/>
    <property type="project" value="TreeGrafter"/>
</dbReference>
<feature type="non-terminal residue" evidence="7">
    <location>
        <position position="733"/>
    </location>
</feature>
<dbReference type="AlphaFoldDB" id="A0AA38UPX8"/>
<sequence>NDSHLSSDTVDDLDSRVIRPLPSRRIMPEPRPSDHVRDPTHTEEYPYGKLTKSAIDTLAKKPSGYGINFTDHAFPRPFVATPLLLKNMKDYQRQQVLESSGEVLALVPYGAGPRWEAKHGPRALVAIRDWLLQVEFSDKGKCQVSMAEAQSNKDRRDFGNPWSIILYDISSEFREWLLDLGVVALSEPGATFMIHSFDEGKMSWVLLNFIGPAVEEGEEERYEALVEIKTKIFKDSSIREVVRQLVASQAGDQEHTSLARKTNEQILDLLTSSFRIIFIPCKDPNGEAKPRYQLHGKPISSNKELQRKWVMAIRGIKYNVRFKPLYPDKGDFGCIWCKGEDHPGHACPYPDHSEEKWLGPTKEQLTSIMNNPSDWKKKEHSMTAEQLSPAARGRGHFRGGRGFDGGMTIAEGSREFRGETQCTLREQEQESLTLHYVDNPPGPQDPRFSRRAQQGDEIAQENVHSPDEGENIQRTTGETHPQRGSQPGGHAHERVVRTEHMNLTRTQRDANKKKNQRSATTRIASLNMKGFGNPNIWHAENKWKSIVQTCRDKHIGILALQETHLTNDRIETLNEHYKKRISIFGTPDPTNPTGKGGVAIVLNQELIKPERVECHEIIPGRALLLSITIKGDKIVVLAVYAPNVSGSSGSDNANFWNGIKTCLEESPRLPKPDILLGDCNVVEAGLIDRLPAHDDPEEATNALDNLKQAMGLKDGWRTTFPDSKAFTFLQESS</sequence>
<dbReference type="Proteomes" id="UP001163850">
    <property type="component" value="Unassembled WGS sequence"/>
</dbReference>
<organism evidence="7 8">
    <name type="scientific">Lentinula detonsa</name>
    <dbReference type="NCBI Taxonomy" id="2804962"/>
    <lineage>
        <taxon>Eukaryota</taxon>
        <taxon>Fungi</taxon>
        <taxon>Dikarya</taxon>
        <taxon>Basidiomycota</taxon>
        <taxon>Agaricomycotina</taxon>
        <taxon>Agaricomycetes</taxon>
        <taxon>Agaricomycetidae</taxon>
        <taxon>Agaricales</taxon>
        <taxon>Marasmiineae</taxon>
        <taxon>Omphalotaceae</taxon>
        <taxon>Lentinula</taxon>
    </lineage>
</organism>
<name>A0AA38UPX8_9AGAR</name>
<keyword evidence="4" id="KW-0464">Manganese</keyword>
<feature type="non-terminal residue" evidence="7">
    <location>
        <position position="1"/>
    </location>
</feature>
<evidence type="ECO:0000256" key="4">
    <source>
        <dbReference type="PIRSR" id="PIRSR604808-2"/>
    </source>
</evidence>
<evidence type="ECO:0000313" key="8">
    <source>
        <dbReference type="Proteomes" id="UP001163850"/>
    </source>
</evidence>
<feature type="compositionally biased region" description="Basic and acidic residues" evidence="6">
    <location>
        <begin position="26"/>
        <end position="44"/>
    </location>
</feature>
<proteinExistence type="predicted"/>
<evidence type="ECO:0000256" key="1">
    <source>
        <dbReference type="ARBA" id="ARBA00022723"/>
    </source>
</evidence>
<dbReference type="Gene3D" id="3.60.10.10">
    <property type="entry name" value="Endonuclease/exonuclease/phosphatase"/>
    <property type="match status" value="1"/>
</dbReference>
<feature type="binding site" evidence="4">
    <location>
        <position position="678"/>
    </location>
    <ligand>
        <name>Mg(2+)</name>
        <dbReference type="ChEBI" id="CHEBI:18420"/>
        <label>1</label>
    </ligand>
</feature>
<keyword evidence="3 4" id="KW-0460">Magnesium</keyword>
<protein>
    <recommendedName>
        <fullName evidence="9">DNase I-like protein</fullName>
    </recommendedName>
</protein>
<dbReference type="PANTHER" id="PTHR22748">
    <property type="entry name" value="AP ENDONUCLEASE"/>
    <property type="match status" value="1"/>
</dbReference>
<evidence type="ECO:0000256" key="3">
    <source>
        <dbReference type="ARBA" id="ARBA00022842"/>
    </source>
</evidence>
<feature type="compositionally biased region" description="Polar residues" evidence="6">
    <location>
        <begin position="472"/>
        <end position="485"/>
    </location>
</feature>
<dbReference type="GO" id="GO:0008081">
    <property type="term" value="F:phosphoric diester hydrolase activity"/>
    <property type="evidence" value="ECO:0007669"/>
    <property type="project" value="TreeGrafter"/>
</dbReference>
<keyword evidence="2" id="KW-0378">Hydrolase</keyword>
<dbReference type="GO" id="GO:0005634">
    <property type="term" value="C:nucleus"/>
    <property type="evidence" value="ECO:0007669"/>
    <property type="project" value="TreeGrafter"/>
</dbReference>
<dbReference type="SUPFAM" id="SSF56219">
    <property type="entry name" value="DNase I-like"/>
    <property type="match status" value="1"/>
</dbReference>